<dbReference type="Gene3D" id="1.20.58.390">
    <property type="entry name" value="Neurotransmitter-gated ion-channel transmembrane domain"/>
    <property type="match status" value="1"/>
</dbReference>
<keyword evidence="3 5" id="KW-1133">Transmembrane helix</keyword>
<dbReference type="AlphaFoldDB" id="A0A1I7WK09"/>
<feature type="transmembrane region" description="Helical" evidence="5">
    <location>
        <begin position="56"/>
        <end position="78"/>
    </location>
</feature>
<protein>
    <submittedName>
        <fullName evidence="9">Neur_chan_LBD domain-containing protein</fullName>
    </submittedName>
</protein>
<dbReference type="Pfam" id="PF02932">
    <property type="entry name" value="Neur_chan_memb"/>
    <property type="match status" value="1"/>
</dbReference>
<sequence length="231" mass="26560">MDRQSCHLTLESFSYNNQEVDMQWTNWTEGLSLLKKEIVLPDFILTNYSTTLKHEVILSIFPHFILNIISVTSSYWISFCLGPKMIPARTMLGVNSLLALTFQFGNIMRNLPRVSYVKALGCYVQLINIISLKPLHYCNYICEVKTSKFNSVFYASGKTILAFNFSPINLTPEKMLLLEGCEETSFSSKIEPSFEKKWSTDQIDRLSMVAFPGLFAIFNIIYWGYYLNISS</sequence>
<dbReference type="GO" id="GO:0016020">
    <property type="term" value="C:membrane"/>
    <property type="evidence" value="ECO:0007669"/>
    <property type="project" value="UniProtKB-SubCell"/>
</dbReference>
<proteinExistence type="predicted"/>
<feature type="domain" description="Neurotransmitter-gated ion-channel ligand-binding" evidence="6">
    <location>
        <begin position="1"/>
        <end position="53"/>
    </location>
</feature>
<evidence type="ECO:0000256" key="5">
    <source>
        <dbReference type="SAM" id="Phobius"/>
    </source>
</evidence>
<name>A0A1I7WK09_HETBA</name>
<evidence type="ECO:0000313" key="9">
    <source>
        <dbReference type="WBParaSite" id="Hba_05366"/>
    </source>
</evidence>
<comment type="subcellular location">
    <subcellularLocation>
        <location evidence="1">Membrane</location>
        <topology evidence="1">Multi-pass membrane protein</topology>
    </subcellularLocation>
</comment>
<dbReference type="InterPro" id="IPR006202">
    <property type="entry name" value="Neur_chan_lig-bd"/>
</dbReference>
<accession>A0A1I7WK09</accession>
<evidence type="ECO:0000256" key="4">
    <source>
        <dbReference type="ARBA" id="ARBA00023136"/>
    </source>
</evidence>
<dbReference type="SUPFAM" id="SSF63712">
    <property type="entry name" value="Nicotinic receptor ligand binding domain-like"/>
    <property type="match status" value="1"/>
</dbReference>
<dbReference type="PANTHER" id="PTHR18945">
    <property type="entry name" value="NEUROTRANSMITTER GATED ION CHANNEL"/>
    <property type="match status" value="1"/>
</dbReference>
<dbReference type="SUPFAM" id="SSF90112">
    <property type="entry name" value="Neurotransmitter-gated ion-channel transmembrane pore"/>
    <property type="match status" value="1"/>
</dbReference>
<feature type="domain" description="Neurotransmitter-gated ion-channel transmembrane" evidence="7">
    <location>
        <begin position="75"/>
        <end position="126"/>
    </location>
</feature>
<keyword evidence="4 5" id="KW-0472">Membrane</keyword>
<keyword evidence="8" id="KW-1185">Reference proteome</keyword>
<dbReference type="InterPro" id="IPR006201">
    <property type="entry name" value="Neur_channel"/>
</dbReference>
<dbReference type="GO" id="GO:0004888">
    <property type="term" value="F:transmembrane signaling receptor activity"/>
    <property type="evidence" value="ECO:0007669"/>
    <property type="project" value="InterPro"/>
</dbReference>
<dbReference type="InterPro" id="IPR036734">
    <property type="entry name" value="Neur_chan_lig-bd_sf"/>
</dbReference>
<dbReference type="WBParaSite" id="Hba_05366">
    <property type="protein sequence ID" value="Hba_05366"/>
    <property type="gene ID" value="Hba_05366"/>
</dbReference>
<evidence type="ECO:0000256" key="2">
    <source>
        <dbReference type="ARBA" id="ARBA00022692"/>
    </source>
</evidence>
<dbReference type="InterPro" id="IPR036719">
    <property type="entry name" value="Neuro-gated_channel_TM_sf"/>
</dbReference>
<evidence type="ECO:0000256" key="1">
    <source>
        <dbReference type="ARBA" id="ARBA00004141"/>
    </source>
</evidence>
<feature type="transmembrane region" description="Helical" evidence="5">
    <location>
        <begin position="90"/>
        <end position="108"/>
    </location>
</feature>
<evidence type="ECO:0000259" key="6">
    <source>
        <dbReference type="Pfam" id="PF02931"/>
    </source>
</evidence>
<evidence type="ECO:0000313" key="8">
    <source>
        <dbReference type="Proteomes" id="UP000095283"/>
    </source>
</evidence>
<feature type="transmembrane region" description="Helical" evidence="5">
    <location>
        <begin position="206"/>
        <end position="225"/>
    </location>
</feature>
<keyword evidence="2 5" id="KW-0812">Transmembrane</keyword>
<evidence type="ECO:0000259" key="7">
    <source>
        <dbReference type="Pfam" id="PF02932"/>
    </source>
</evidence>
<organism evidence="8 9">
    <name type="scientific">Heterorhabditis bacteriophora</name>
    <name type="common">Entomopathogenic nematode worm</name>
    <dbReference type="NCBI Taxonomy" id="37862"/>
    <lineage>
        <taxon>Eukaryota</taxon>
        <taxon>Metazoa</taxon>
        <taxon>Ecdysozoa</taxon>
        <taxon>Nematoda</taxon>
        <taxon>Chromadorea</taxon>
        <taxon>Rhabditida</taxon>
        <taxon>Rhabditina</taxon>
        <taxon>Rhabditomorpha</taxon>
        <taxon>Strongyloidea</taxon>
        <taxon>Heterorhabditidae</taxon>
        <taxon>Heterorhabditis</taxon>
    </lineage>
</organism>
<dbReference type="InterPro" id="IPR006029">
    <property type="entry name" value="Neurotrans-gated_channel_TM"/>
</dbReference>
<dbReference type="InterPro" id="IPR038050">
    <property type="entry name" value="Neuro_actylchol_rec"/>
</dbReference>
<dbReference type="GO" id="GO:0005230">
    <property type="term" value="F:extracellular ligand-gated monoatomic ion channel activity"/>
    <property type="evidence" value="ECO:0007669"/>
    <property type="project" value="InterPro"/>
</dbReference>
<dbReference type="Gene3D" id="2.70.170.10">
    <property type="entry name" value="Neurotransmitter-gated ion-channel ligand-binding domain"/>
    <property type="match status" value="1"/>
</dbReference>
<evidence type="ECO:0000256" key="3">
    <source>
        <dbReference type="ARBA" id="ARBA00022989"/>
    </source>
</evidence>
<reference evidence="9" key="1">
    <citation type="submission" date="2016-11" db="UniProtKB">
        <authorList>
            <consortium name="WormBaseParasite"/>
        </authorList>
    </citation>
    <scope>IDENTIFICATION</scope>
</reference>
<dbReference type="Pfam" id="PF02931">
    <property type="entry name" value="Neur_chan_LBD"/>
    <property type="match status" value="1"/>
</dbReference>
<dbReference type="Proteomes" id="UP000095283">
    <property type="component" value="Unplaced"/>
</dbReference>